<organism evidence="1 2">
    <name type="scientific">Hypoxylon rubiginosum</name>
    <dbReference type="NCBI Taxonomy" id="110542"/>
    <lineage>
        <taxon>Eukaryota</taxon>
        <taxon>Fungi</taxon>
        <taxon>Dikarya</taxon>
        <taxon>Ascomycota</taxon>
        <taxon>Pezizomycotina</taxon>
        <taxon>Sordariomycetes</taxon>
        <taxon>Xylariomycetidae</taxon>
        <taxon>Xylariales</taxon>
        <taxon>Hypoxylaceae</taxon>
        <taxon>Hypoxylon</taxon>
    </lineage>
</organism>
<gene>
    <name evidence="1" type="ORF">F4821DRAFT_277069</name>
</gene>
<proteinExistence type="predicted"/>
<dbReference type="EMBL" id="MU394300">
    <property type="protein sequence ID" value="KAI6088564.1"/>
    <property type="molecule type" value="Genomic_DNA"/>
</dbReference>
<protein>
    <submittedName>
        <fullName evidence="1">Uncharacterized protein</fullName>
    </submittedName>
</protein>
<sequence>MAEVDFNSMTPAEQQELLDGPSLAPPTNTISNFNNAPNSNGVSYATIGLCLSLSTVFLFLRAYATFTYLKRQYLSDYVMAVAYILYLVFLSIILVECNYLGLFVHMWDIRLRDLPRMLRLLMIGTNFFAVTVALVKAAIILEWLRIFVPKGTRNTFFWISHALLWVNGLSNVAGLFTINLTCIPHEKIWNRLTVPGQCIDGHAIDIVSASVNLFIDLLILLLPQSIIWTLVASTGRRIGVAAVFAVGLLACFAAAFRLVATVHYSFSADISYNFSTVGLCAVAETTCGILVFSVPTAPKAIAGLGRLKSSISTQNWTGRSPRSGKTFPPGSGAGNRRAKPRMYEELDDSQLITMDTLGPEAGLPRSHTSIHETDQDEHTQPSILRTTDISTESEHLDGAQNAKDHLNRQFPWDAHP</sequence>
<comment type="caution">
    <text evidence="1">The sequence shown here is derived from an EMBL/GenBank/DDBJ whole genome shotgun (WGS) entry which is preliminary data.</text>
</comment>
<evidence type="ECO:0000313" key="1">
    <source>
        <dbReference type="EMBL" id="KAI6088564.1"/>
    </source>
</evidence>
<evidence type="ECO:0000313" key="2">
    <source>
        <dbReference type="Proteomes" id="UP001497680"/>
    </source>
</evidence>
<keyword evidence="2" id="KW-1185">Reference proteome</keyword>
<dbReference type="Proteomes" id="UP001497680">
    <property type="component" value="Unassembled WGS sequence"/>
</dbReference>
<reference evidence="1 2" key="1">
    <citation type="journal article" date="2022" name="New Phytol.">
        <title>Ecological generalism drives hyperdiversity of secondary metabolite gene clusters in xylarialean endophytes.</title>
        <authorList>
            <person name="Franco M.E.E."/>
            <person name="Wisecaver J.H."/>
            <person name="Arnold A.E."/>
            <person name="Ju Y.M."/>
            <person name="Slot J.C."/>
            <person name="Ahrendt S."/>
            <person name="Moore L.P."/>
            <person name="Eastman K.E."/>
            <person name="Scott K."/>
            <person name="Konkel Z."/>
            <person name="Mondo S.J."/>
            <person name="Kuo A."/>
            <person name="Hayes R.D."/>
            <person name="Haridas S."/>
            <person name="Andreopoulos B."/>
            <person name="Riley R."/>
            <person name="LaButti K."/>
            <person name="Pangilinan J."/>
            <person name="Lipzen A."/>
            <person name="Amirebrahimi M."/>
            <person name="Yan J."/>
            <person name="Adam C."/>
            <person name="Keymanesh K."/>
            <person name="Ng V."/>
            <person name="Louie K."/>
            <person name="Northen T."/>
            <person name="Drula E."/>
            <person name="Henrissat B."/>
            <person name="Hsieh H.M."/>
            <person name="Youens-Clark K."/>
            <person name="Lutzoni F."/>
            <person name="Miadlikowska J."/>
            <person name="Eastwood D.C."/>
            <person name="Hamelin R.C."/>
            <person name="Grigoriev I.V."/>
            <person name="U'Ren J.M."/>
        </authorList>
    </citation>
    <scope>NUCLEOTIDE SEQUENCE [LARGE SCALE GENOMIC DNA]</scope>
    <source>
        <strain evidence="1 2">ER1909</strain>
    </source>
</reference>
<accession>A0ACC0D752</accession>
<name>A0ACC0D752_9PEZI</name>